<evidence type="ECO:0000313" key="3">
    <source>
        <dbReference type="Proteomes" id="UP000324106"/>
    </source>
</evidence>
<feature type="region of interest" description="Disordered" evidence="1">
    <location>
        <begin position="79"/>
        <end position="113"/>
    </location>
</feature>
<dbReference type="AlphaFoldDB" id="A0A5P2B2J2"/>
<accession>A0A5P2B2J2</accession>
<dbReference type="OrthoDB" id="4048184at2"/>
<organism evidence="2 3">
    <name type="scientific">Streptomyces venezuelae</name>
    <dbReference type="NCBI Taxonomy" id="54571"/>
    <lineage>
        <taxon>Bacteria</taxon>
        <taxon>Bacillati</taxon>
        <taxon>Actinomycetota</taxon>
        <taxon>Actinomycetes</taxon>
        <taxon>Kitasatosporales</taxon>
        <taxon>Streptomycetaceae</taxon>
        <taxon>Streptomyces</taxon>
    </lineage>
</organism>
<gene>
    <name evidence="2" type="ORF">DEJ46_19200</name>
</gene>
<feature type="compositionally biased region" description="Acidic residues" evidence="1">
    <location>
        <begin position="79"/>
        <end position="88"/>
    </location>
</feature>
<sequence>MWRSAARKQGRRLLAAALAAPLGVVGLVSTPLGRKLGITSIQQPGRRLYRRMLRTADEQKAARDAEIREGLAEAETAIDAELSDEQEEIGGTVQRPTALNRPTNTTTPTGSSSSFLEVDMSGFKFEVAAAEMESAARSYAPDTAMEILAMVEGLPAALASVANTFRILAERSDTEFPLEKDIAGGFDEIYGALMRSVDAAGDLAPLFRHVHAQDIARHEDPRNGHEAEKGWNV</sequence>
<proteinExistence type="predicted"/>
<name>A0A5P2B2J2_STRVZ</name>
<protein>
    <submittedName>
        <fullName evidence="2">Uncharacterized protein</fullName>
    </submittedName>
</protein>
<dbReference type="Proteomes" id="UP000324106">
    <property type="component" value="Chromosome"/>
</dbReference>
<evidence type="ECO:0000313" key="2">
    <source>
        <dbReference type="EMBL" id="QES24685.1"/>
    </source>
</evidence>
<feature type="compositionally biased region" description="Low complexity" evidence="1">
    <location>
        <begin position="102"/>
        <end position="113"/>
    </location>
</feature>
<dbReference type="EMBL" id="CP029194">
    <property type="protein sequence ID" value="QES24685.1"/>
    <property type="molecule type" value="Genomic_DNA"/>
</dbReference>
<evidence type="ECO:0000256" key="1">
    <source>
        <dbReference type="SAM" id="MobiDB-lite"/>
    </source>
</evidence>
<reference evidence="2 3" key="1">
    <citation type="submission" date="2018-05" db="EMBL/GenBank/DDBJ databases">
        <title>Streptomyces venezuelae.</title>
        <authorList>
            <person name="Kim W."/>
            <person name="Lee N."/>
            <person name="Cho B.-K."/>
        </authorList>
    </citation>
    <scope>NUCLEOTIDE SEQUENCE [LARGE SCALE GENOMIC DNA]</scope>
    <source>
        <strain evidence="2 3">ATCC 15068</strain>
    </source>
</reference>